<accession>A0AAV1TC88</accession>
<dbReference type="Proteomes" id="UP001162060">
    <property type="component" value="Unassembled WGS sequence"/>
</dbReference>
<protein>
    <submittedName>
        <fullName evidence="1">Uncharacterized protein</fullName>
    </submittedName>
</protein>
<evidence type="ECO:0000313" key="1">
    <source>
        <dbReference type="EMBL" id="CAK7915640.1"/>
    </source>
</evidence>
<dbReference type="AlphaFoldDB" id="A0AAV1TC88"/>
<sequence>MVPYFGPPARRATKRITVAPIGSTDRPSMRLKTVLSTMLPAHRATRLKTVPPIGSLARLSTRLKMLPPVGLPAHLATSFKTVPPIGSPARLSTRLKTLMPIGLHDRRATSLIFCCKRKMCTRDSSNSWRFQSKPLQAMPLEVKR</sequence>
<gene>
    <name evidence="1" type="ORF">PM001_LOCUS5241</name>
</gene>
<name>A0AAV1TC88_9STRA</name>
<comment type="caution">
    <text evidence="1">The sequence shown here is derived from an EMBL/GenBank/DDBJ whole genome shotgun (WGS) entry which is preliminary data.</text>
</comment>
<reference evidence="1" key="1">
    <citation type="submission" date="2024-01" db="EMBL/GenBank/DDBJ databases">
        <authorList>
            <person name="Webb A."/>
        </authorList>
    </citation>
    <scope>NUCLEOTIDE SEQUENCE</scope>
    <source>
        <strain evidence="1">Pm1</strain>
    </source>
</reference>
<proteinExistence type="predicted"/>
<evidence type="ECO:0000313" key="2">
    <source>
        <dbReference type="Proteomes" id="UP001162060"/>
    </source>
</evidence>
<dbReference type="EMBL" id="CAKLBY020000043">
    <property type="protein sequence ID" value="CAK7915640.1"/>
    <property type="molecule type" value="Genomic_DNA"/>
</dbReference>
<organism evidence="1 2">
    <name type="scientific">Peronospora matthiolae</name>
    <dbReference type="NCBI Taxonomy" id="2874970"/>
    <lineage>
        <taxon>Eukaryota</taxon>
        <taxon>Sar</taxon>
        <taxon>Stramenopiles</taxon>
        <taxon>Oomycota</taxon>
        <taxon>Peronosporomycetes</taxon>
        <taxon>Peronosporales</taxon>
        <taxon>Peronosporaceae</taxon>
        <taxon>Peronospora</taxon>
    </lineage>
</organism>